<name>A0AAV8X9B7_9CUCU</name>
<dbReference type="EMBL" id="JANEYF010003618">
    <property type="protein sequence ID" value="KAJ8935150.1"/>
    <property type="molecule type" value="Genomic_DNA"/>
</dbReference>
<dbReference type="Proteomes" id="UP001162156">
    <property type="component" value="Unassembled WGS sequence"/>
</dbReference>
<evidence type="ECO:0008006" key="3">
    <source>
        <dbReference type="Google" id="ProtNLM"/>
    </source>
</evidence>
<keyword evidence="2" id="KW-1185">Reference proteome</keyword>
<accession>A0AAV8X9B7</accession>
<reference evidence="1" key="1">
    <citation type="journal article" date="2023" name="Insect Mol. Biol.">
        <title>Genome sequencing provides insights into the evolution of gene families encoding plant cell wall-degrading enzymes in longhorned beetles.</title>
        <authorList>
            <person name="Shin N.R."/>
            <person name="Okamura Y."/>
            <person name="Kirsch R."/>
            <person name="Pauchet Y."/>
        </authorList>
    </citation>
    <scope>NUCLEOTIDE SEQUENCE</scope>
    <source>
        <strain evidence="1">RBIC_L_NR</strain>
    </source>
</reference>
<proteinExistence type="predicted"/>
<dbReference type="AlphaFoldDB" id="A0AAV8X9B7"/>
<protein>
    <recommendedName>
        <fullName evidence="3">DDE Tnp4 domain-containing protein</fullName>
    </recommendedName>
</protein>
<evidence type="ECO:0000313" key="1">
    <source>
        <dbReference type="EMBL" id="KAJ8935150.1"/>
    </source>
</evidence>
<comment type="caution">
    <text evidence="1">The sequence shown here is derived from an EMBL/GenBank/DDBJ whole genome shotgun (WGS) entry which is preliminary data.</text>
</comment>
<evidence type="ECO:0000313" key="2">
    <source>
        <dbReference type="Proteomes" id="UP001162156"/>
    </source>
</evidence>
<gene>
    <name evidence="1" type="ORF">NQ314_012968</name>
</gene>
<organism evidence="1 2">
    <name type="scientific">Rhamnusium bicolor</name>
    <dbReference type="NCBI Taxonomy" id="1586634"/>
    <lineage>
        <taxon>Eukaryota</taxon>
        <taxon>Metazoa</taxon>
        <taxon>Ecdysozoa</taxon>
        <taxon>Arthropoda</taxon>
        <taxon>Hexapoda</taxon>
        <taxon>Insecta</taxon>
        <taxon>Pterygota</taxon>
        <taxon>Neoptera</taxon>
        <taxon>Endopterygota</taxon>
        <taxon>Coleoptera</taxon>
        <taxon>Polyphaga</taxon>
        <taxon>Cucujiformia</taxon>
        <taxon>Chrysomeloidea</taxon>
        <taxon>Cerambycidae</taxon>
        <taxon>Lepturinae</taxon>
        <taxon>Rhagiini</taxon>
        <taxon>Rhamnusium</taxon>
    </lineage>
</organism>
<sequence length="108" mass="12373">MSLYLATGASFNSLSFEFLIGASIRKIVKTTCISIWNILQPIYMAPKTTEDWIEVADTFYNRTNFPNVVGAVDGKHIRIVQPDKSGSKFLKYKKYFFLCSYGLDRCRL</sequence>